<evidence type="ECO:0000313" key="2">
    <source>
        <dbReference type="EMBL" id="MCE2055751.1"/>
    </source>
</evidence>
<gene>
    <name evidence="2" type="ORF">HAX54_043343</name>
</gene>
<feature type="compositionally biased region" description="Gly residues" evidence="1">
    <location>
        <begin position="396"/>
        <end position="405"/>
    </location>
</feature>
<feature type="compositionally biased region" description="Polar residues" evidence="1">
    <location>
        <begin position="199"/>
        <end position="215"/>
    </location>
</feature>
<dbReference type="EMBL" id="JACEIK010006473">
    <property type="protein sequence ID" value="MCE2055751.1"/>
    <property type="molecule type" value="Genomic_DNA"/>
</dbReference>
<sequence>MKLPNTEDEFDVELQDDGKNAKAIKILHFGLGIDEYNHIYGSSSAWRFVALLLWHMNVRIRNLQTYEPKKIDKVVEEPKKERCLSLKVESKSDDEEMSMFVRTFEKFFRKENSEKRESCNKAFKKSMKATWGETSYEESKGEDDEKDNLALMAKSDTDSDNNSIELCRKTRMNMKSTSFNLQSNRTKGTHVTSREHGKSNPSPSLSIKTAASSLSPEEELTGIPSPTLLAPIDLATLIYDIKNSDDPHNNVSLSDSESEEDLVPIEALKKGAQKRARRNTQGGTTAIPKPIFPQSKVKPFSERKLLKGKMVFPSSNPCLTELWLKIEAQGWNPLFLDRNAFVAKAEVVIDVSQNHALPYRFLLTKVFAKLGVQFTSLEHYSTYDALDYFETRGSRQEGGMGGSSGAAGSSPSKEPFDTDTVVARHKDLISLIRSLSPSLAPSSSVSPPSGPIP</sequence>
<protein>
    <submittedName>
        <fullName evidence="2">Uncharacterized protein</fullName>
    </submittedName>
</protein>
<feature type="region of interest" description="Disordered" evidence="1">
    <location>
        <begin position="176"/>
        <end position="225"/>
    </location>
</feature>
<accession>A0ABS8W287</accession>
<reference evidence="2 3" key="1">
    <citation type="journal article" date="2021" name="BMC Genomics">
        <title>Datura genome reveals duplications of psychoactive alkaloid biosynthetic genes and high mutation rate following tissue culture.</title>
        <authorList>
            <person name="Rajewski A."/>
            <person name="Carter-House D."/>
            <person name="Stajich J."/>
            <person name="Litt A."/>
        </authorList>
    </citation>
    <scope>NUCLEOTIDE SEQUENCE [LARGE SCALE GENOMIC DNA]</scope>
    <source>
        <strain evidence="2">AR-01</strain>
    </source>
</reference>
<evidence type="ECO:0000313" key="3">
    <source>
        <dbReference type="Proteomes" id="UP000823775"/>
    </source>
</evidence>
<name>A0ABS8W287_DATST</name>
<evidence type="ECO:0000256" key="1">
    <source>
        <dbReference type="SAM" id="MobiDB-lite"/>
    </source>
</evidence>
<feature type="region of interest" description="Disordered" evidence="1">
    <location>
        <begin position="394"/>
        <end position="417"/>
    </location>
</feature>
<keyword evidence="3" id="KW-1185">Reference proteome</keyword>
<proteinExistence type="predicted"/>
<dbReference type="Proteomes" id="UP000823775">
    <property type="component" value="Unassembled WGS sequence"/>
</dbReference>
<organism evidence="2 3">
    <name type="scientific">Datura stramonium</name>
    <name type="common">Jimsonweed</name>
    <name type="synonym">Common thornapple</name>
    <dbReference type="NCBI Taxonomy" id="4076"/>
    <lineage>
        <taxon>Eukaryota</taxon>
        <taxon>Viridiplantae</taxon>
        <taxon>Streptophyta</taxon>
        <taxon>Embryophyta</taxon>
        <taxon>Tracheophyta</taxon>
        <taxon>Spermatophyta</taxon>
        <taxon>Magnoliopsida</taxon>
        <taxon>eudicotyledons</taxon>
        <taxon>Gunneridae</taxon>
        <taxon>Pentapetalae</taxon>
        <taxon>asterids</taxon>
        <taxon>lamiids</taxon>
        <taxon>Solanales</taxon>
        <taxon>Solanaceae</taxon>
        <taxon>Solanoideae</taxon>
        <taxon>Datureae</taxon>
        <taxon>Datura</taxon>
    </lineage>
</organism>
<feature type="compositionally biased region" description="Polar residues" evidence="1">
    <location>
        <begin position="176"/>
        <end position="191"/>
    </location>
</feature>
<comment type="caution">
    <text evidence="2">The sequence shown here is derived from an EMBL/GenBank/DDBJ whole genome shotgun (WGS) entry which is preliminary data.</text>
</comment>